<dbReference type="EnsemblMetazoa" id="AARA004069-RA">
    <property type="protein sequence ID" value="AARA004069-PA"/>
    <property type="gene ID" value="AARA004069"/>
</dbReference>
<dbReference type="Proteomes" id="UP000075840">
    <property type="component" value="Unassembled WGS sequence"/>
</dbReference>
<name>A0A182HS19_ANOAR</name>
<sequence>MAETVTDAPSEPAHPGMSLQEGTDAGMLGAAGTTNTIITSTTTTKQYKNGLKLAKQILSNPKFTEHGETLAMKVSGDKYYKVDE</sequence>
<evidence type="ECO:0000313" key="1">
    <source>
        <dbReference type="EnsemblMetazoa" id="AARA004069-PA"/>
    </source>
</evidence>
<accession>A0A182HS19</accession>
<dbReference type="VEuPathDB" id="VectorBase:AARA004069"/>
<proteinExistence type="predicted"/>
<keyword evidence="2" id="KW-1185">Reference proteome</keyword>
<reference evidence="1" key="1">
    <citation type="submission" date="2022-08" db="UniProtKB">
        <authorList>
            <consortium name="EnsemblMetazoa"/>
        </authorList>
    </citation>
    <scope>IDENTIFICATION</scope>
    <source>
        <strain evidence="1">Dongola</strain>
    </source>
</reference>
<dbReference type="AlphaFoldDB" id="A0A182HS19"/>
<evidence type="ECO:0000313" key="2">
    <source>
        <dbReference type="Proteomes" id="UP000075840"/>
    </source>
</evidence>
<protein>
    <submittedName>
        <fullName evidence="1">Uncharacterized protein</fullName>
    </submittedName>
</protein>
<dbReference type="Gene3D" id="1.25.40.1040">
    <property type="match status" value="1"/>
</dbReference>
<organism evidence="1 2">
    <name type="scientific">Anopheles arabiensis</name>
    <name type="common">Mosquito</name>
    <dbReference type="NCBI Taxonomy" id="7173"/>
    <lineage>
        <taxon>Eukaryota</taxon>
        <taxon>Metazoa</taxon>
        <taxon>Ecdysozoa</taxon>
        <taxon>Arthropoda</taxon>
        <taxon>Hexapoda</taxon>
        <taxon>Insecta</taxon>
        <taxon>Pterygota</taxon>
        <taxon>Neoptera</taxon>
        <taxon>Endopterygota</taxon>
        <taxon>Diptera</taxon>
        <taxon>Nematocera</taxon>
        <taxon>Culicoidea</taxon>
        <taxon>Culicidae</taxon>
        <taxon>Anophelinae</taxon>
        <taxon>Anopheles</taxon>
    </lineage>
</organism>
<dbReference type="EMBL" id="APCN01000232">
    <property type="status" value="NOT_ANNOTATED_CDS"/>
    <property type="molecule type" value="Genomic_DNA"/>
</dbReference>
<dbReference type="EMBL" id="APCN01000233">
    <property type="status" value="NOT_ANNOTATED_CDS"/>
    <property type="molecule type" value="Genomic_DNA"/>
</dbReference>
<dbReference type="VEuPathDB" id="VectorBase:AARA21_012713"/>